<feature type="compositionally biased region" description="Basic and acidic residues" evidence="1">
    <location>
        <begin position="344"/>
        <end position="354"/>
    </location>
</feature>
<dbReference type="Proteomes" id="UP000521872">
    <property type="component" value="Unassembled WGS sequence"/>
</dbReference>
<feature type="compositionally biased region" description="Basic and acidic residues" evidence="1">
    <location>
        <begin position="894"/>
        <end position="909"/>
    </location>
</feature>
<dbReference type="SUPFAM" id="SSF46689">
    <property type="entry name" value="Homeodomain-like"/>
    <property type="match status" value="1"/>
</dbReference>
<feature type="compositionally biased region" description="Basic and acidic residues" evidence="1">
    <location>
        <begin position="869"/>
        <end position="883"/>
    </location>
</feature>
<feature type="compositionally biased region" description="Low complexity" evidence="1">
    <location>
        <begin position="601"/>
        <end position="613"/>
    </location>
</feature>
<feature type="region of interest" description="Disordered" evidence="1">
    <location>
        <begin position="547"/>
        <end position="635"/>
    </location>
</feature>
<feature type="compositionally biased region" description="Polar residues" evidence="1">
    <location>
        <begin position="102"/>
        <end position="119"/>
    </location>
</feature>
<feature type="compositionally biased region" description="Basic and acidic residues" evidence="1">
    <location>
        <begin position="87"/>
        <end position="101"/>
    </location>
</feature>
<feature type="compositionally biased region" description="Basic residues" evidence="1">
    <location>
        <begin position="614"/>
        <end position="627"/>
    </location>
</feature>
<accession>A0A8H4QPN1</accession>
<feature type="compositionally biased region" description="Basic residues" evidence="1">
    <location>
        <begin position="760"/>
        <end position="774"/>
    </location>
</feature>
<name>A0A8H4QPN1_9AGAR</name>
<dbReference type="Pfam" id="PF08914">
    <property type="entry name" value="Myb_Rap1"/>
    <property type="match status" value="1"/>
</dbReference>
<feature type="compositionally biased region" description="Basic and acidic residues" evidence="1">
    <location>
        <begin position="554"/>
        <end position="579"/>
    </location>
</feature>
<feature type="domain" description="TERF2-interacting telomeric protein 1 Myb" evidence="2">
    <location>
        <begin position="9"/>
        <end position="66"/>
    </location>
</feature>
<evidence type="ECO:0000313" key="4">
    <source>
        <dbReference type="Proteomes" id="UP000521872"/>
    </source>
</evidence>
<feature type="region of interest" description="Disordered" evidence="1">
    <location>
        <begin position="81"/>
        <end position="379"/>
    </location>
</feature>
<feature type="compositionally biased region" description="Low complexity" evidence="1">
    <location>
        <begin position="1039"/>
        <end position="1058"/>
    </location>
</feature>
<feature type="compositionally biased region" description="Basic and acidic residues" evidence="1">
    <location>
        <begin position="1059"/>
        <end position="1068"/>
    </location>
</feature>
<dbReference type="AlphaFoldDB" id="A0A8H4QPN1"/>
<feature type="compositionally biased region" description="Acidic residues" evidence="1">
    <location>
        <begin position="884"/>
        <end position="893"/>
    </location>
</feature>
<dbReference type="InterPro" id="IPR009057">
    <property type="entry name" value="Homeodomain-like_sf"/>
</dbReference>
<proteinExistence type="predicted"/>
<dbReference type="CDD" id="cd11655">
    <property type="entry name" value="rap1_myb-like"/>
    <property type="match status" value="1"/>
</dbReference>
<feature type="compositionally biased region" description="Acidic residues" evidence="1">
    <location>
        <begin position="719"/>
        <end position="729"/>
    </location>
</feature>
<feature type="compositionally biased region" description="Acidic residues" evidence="1">
    <location>
        <begin position="910"/>
        <end position="924"/>
    </location>
</feature>
<feature type="region of interest" description="Disordered" evidence="1">
    <location>
        <begin position="821"/>
        <end position="1068"/>
    </location>
</feature>
<evidence type="ECO:0000259" key="2">
    <source>
        <dbReference type="Pfam" id="PF08914"/>
    </source>
</evidence>
<organism evidence="3 4">
    <name type="scientific">Agrocybe pediades</name>
    <dbReference type="NCBI Taxonomy" id="84607"/>
    <lineage>
        <taxon>Eukaryota</taxon>
        <taxon>Fungi</taxon>
        <taxon>Dikarya</taxon>
        <taxon>Basidiomycota</taxon>
        <taxon>Agaricomycotina</taxon>
        <taxon>Agaricomycetes</taxon>
        <taxon>Agaricomycetidae</taxon>
        <taxon>Agaricales</taxon>
        <taxon>Agaricineae</taxon>
        <taxon>Strophariaceae</taxon>
        <taxon>Agrocybe</taxon>
    </lineage>
</organism>
<sequence length="1125" mass="125382">MPGRSRNDFTESDDDHLIEYIATHNPDPSGRQGNKLYIKLTENAGEEWPWSENHTWQSWRERYKKNQDYFDYQIRKFKRKAKQALEAAKDEKQSGKKKDSSIVKSSNVAGTSKAASTVKSAKGAGEKNVIREHRKGGRKTAEQVAQRRNTIAPPKEKKEAPAPEQGLIPAQIGTTQNQKQDPGELPDIDHGALSQDTMAELFGSYEESDTNRDPVEAHGLSDITRDRSTVKAVPQSATVDIDSPRLAQVVLTEKFSEKDPPPAPEQSMPPVILVPSSDSPEPHPTPAKQPKKRLLLRKRADDDNFFASPSRSPAPPTLQDPVPTKKQPLVRIEGPFHSSLKRPRTVEEKDDTNRSPEWPPNRKRRKEGHIHIMQDVQPMLGQKVDDVSMKTSTVAPRPQAVHVNAVASSSKVKLPSAVQPTPVHSDTKHDGFDVSSPRRQSKEKIATTVPRESEGGQHSMAMKKPNAVPPVHSVVDVNHPRIVIEGVPQHGSNLNLPESRTEIRQEFLANNTPPAVSPPPPRAIFNHILPIQHPPDAADPFTQVKPLSAKAAGKARDDAGSFKNENKLPRRIDLHRESLAGKLRRQSGNPNASFASSRPGSALSSYTSTTASSSKKKRKDGARLNHRRTSESLRKSISALDLPPEKKDFAVAATAELEKQIEALAKQYGVSNEIAMKTYLNTRSIEKTKFVLAELFRGLCSLEEELYSRLPKLRHTSNDDEDADSDADLLDGLIPRPSPRPAPRVSSPNLNANQVSPFSSRRRSKSNSPRKRSRPSLVIKPLPSDKDDPPSDYSPPSKSRAGQFLRLVKAGKLEEAIAREQRRVSGLHVVSTQETHARKPSPSVSPVKTAKGKAVAPLEVDQDVPMDVDEGKVVEVVYDKEQEGYDDDDDDEDMYVHTEDDEQDKRKAEDEEASVVVEDEEEEGQPFSNDELSVDEHAQKEDDLEDDLADDGDGDDENEDDEDENEVEDEDEDADEADVASLVAEEEDLKAEVEVEEQIQLDSDKQDGDDSGFASESQMPPPGAQRLPSETLQTFKSEPQSQLQVFSQSQPQSQPEQPTDIRSKEWTSAAEAREYKRLAFDATNDDEENRQAMLKFEERKHPDLLRLASVEWVAEFLQRTKRRVY</sequence>
<dbReference type="InterPro" id="IPR015010">
    <property type="entry name" value="TERF2IP_Myb"/>
</dbReference>
<protein>
    <recommendedName>
        <fullName evidence="2">TERF2-interacting telomeric protein 1 Myb domain-containing protein</fullName>
    </recommendedName>
</protein>
<feature type="compositionally biased region" description="Basic and acidic residues" evidence="1">
    <location>
        <begin position="440"/>
        <end position="455"/>
    </location>
</feature>
<comment type="caution">
    <text evidence="3">The sequence shown here is derived from an EMBL/GenBank/DDBJ whole genome shotgun (WGS) entry which is preliminary data.</text>
</comment>
<keyword evidence="4" id="KW-1185">Reference proteome</keyword>
<feature type="compositionally biased region" description="Acidic residues" evidence="1">
    <location>
        <begin position="942"/>
        <end position="999"/>
    </location>
</feature>
<feature type="region of interest" description="Disordered" evidence="1">
    <location>
        <begin position="406"/>
        <end position="464"/>
    </location>
</feature>
<feature type="compositionally biased region" description="Polar residues" evidence="1">
    <location>
        <begin position="1028"/>
        <end position="1038"/>
    </location>
</feature>
<feature type="region of interest" description="Disordered" evidence="1">
    <location>
        <begin position="715"/>
        <end position="802"/>
    </location>
</feature>
<gene>
    <name evidence="3" type="ORF">D9613_003477</name>
</gene>
<dbReference type="Gene3D" id="1.10.10.60">
    <property type="entry name" value="Homeodomain-like"/>
    <property type="match status" value="1"/>
</dbReference>
<evidence type="ECO:0000313" key="3">
    <source>
        <dbReference type="EMBL" id="KAF4615065.1"/>
    </source>
</evidence>
<dbReference type="EMBL" id="JAACJL010000044">
    <property type="protein sequence ID" value="KAF4615065.1"/>
    <property type="molecule type" value="Genomic_DNA"/>
</dbReference>
<reference evidence="3 4" key="1">
    <citation type="submission" date="2019-12" db="EMBL/GenBank/DDBJ databases">
        <authorList>
            <person name="Floudas D."/>
            <person name="Bentzer J."/>
            <person name="Ahren D."/>
            <person name="Johansson T."/>
            <person name="Persson P."/>
            <person name="Tunlid A."/>
        </authorList>
    </citation>
    <scope>NUCLEOTIDE SEQUENCE [LARGE SCALE GENOMIC DNA]</scope>
    <source>
        <strain evidence="3 4">CBS 102.39</strain>
    </source>
</reference>
<feature type="compositionally biased region" description="Polar residues" evidence="1">
    <location>
        <begin position="586"/>
        <end position="599"/>
    </location>
</feature>
<evidence type="ECO:0000256" key="1">
    <source>
        <dbReference type="SAM" id="MobiDB-lite"/>
    </source>
</evidence>